<protein>
    <recommendedName>
        <fullName evidence="2">UPF0291 protein J2R98_000517</fullName>
    </recommendedName>
</protein>
<keyword evidence="5" id="KW-1185">Reference proteome</keyword>
<sequence>MLSQDKIDRINELANKKKTKGLTKKEEQEQKQLREEYLSSFRNSFKNQLQSMKVVDPEGQDVTPDKLKEEQEKNKKH</sequence>
<evidence type="ECO:0000313" key="5">
    <source>
        <dbReference type="Proteomes" id="UP001236723"/>
    </source>
</evidence>
<proteinExistence type="inferred from homology"/>
<accession>A0ABU0DQK4</accession>
<dbReference type="SUPFAM" id="SSF158221">
    <property type="entry name" value="YnzC-like"/>
    <property type="match status" value="1"/>
</dbReference>
<dbReference type="RefSeq" id="WP_307065811.1">
    <property type="nucleotide sequence ID" value="NZ_JAUSUP010000001.1"/>
</dbReference>
<dbReference type="Pfam" id="PF05979">
    <property type="entry name" value="DUF896"/>
    <property type="match status" value="1"/>
</dbReference>
<feature type="compositionally biased region" description="Basic and acidic residues" evidence="3">
    <location>
        <begin position="63"/>
        <end position="77"/>
    </location>
</feature>
<dbReference type="Gene3D" id="1.10.287.540">
    <property type="entry name" value="Helix hairpin bin"/>
    <property type="match status" value="1"/>
</dbReference>
<dbReference type="InterPro" id="IPR009242">
    <property type="entry name" value="DUF896"/>
</dbReference>
<evidence type="ECO:0000256" key="1">
    <source>
        <dbReference type="ARBA" id="ARBA00022490"/>
    </source>
</evidence>
<dbReference type="PANTHER" id="PTHR37300:SF1">
    <property type="entry name" value="UPF0291 PROTEIN YNZC"/>
    <property type="match status" value="1"/>
</dbReference>
<name>A0ABU0DQK4_9BACI</name>
<feature type="region of interest" description="Disordered" evidence="3">
    <location>
        <begin position="48"/>
        <end position="77"/>
    </location>
</feature>
<comment type="similarity">
    <text evidence="2">Belongs to the UPF0291 family.</text>
</comment>
<dbReference type="Proteomes" id="UP001236723">
    <property type="component" value="Unassembled WGS sequence"/>
</dbReference>
<evidence type="ECO:0000256" key="3">
    <source>
        <dbReference type="SAM" id="MobiDB-lite"/>
    </source>
</evidence>
<keyword evidence="1 2" id="KW-0963">Cytoplasm</keyword>
<feature type="region of interest" description="Disordered" evidence="3">
    <location>
        <begin position="1"/>
        <end position="31"/>
    </location>
</feature>
<dbReference type="PANTHER" id="PTHR37300">
    <property type="entry name" value="UPF0291 PROTEIN CBO2609/CLC_2481"/>
    <property type="match status" value="1"/>
</dbReference>
<feature type="compositionally biased region" description="Basic and acidic residues" evidence="3">
    <location>
        <begin position="1"/>
        <end position="15"/>
    </location>
</feature>
<evidence type="ECO:0000256" key="2">
    <source>
        <dbReference type="HAMAP-Rule" id="MF_01103"/>
    </source>
</evidence>
<reference evidence="4 5" key="1">
    <citation type="submission" date="2023-07" db="EMBL/GenBank/DDBJ databases">
        <title>Genomic Encyclopedia of Type Strains, Phase IV (KMG-IV): sequencing the most valuable type-strain genomes for metagenomic binning, comparative biology and taxonomic classification.</title>
        <authorList>
            <person name="Goeker M."/>
        </authorList>
    </citation>
    <scope>NUCLEOTIDE SEQUENCE [LARGE SCALE GENOMIC DNA]</scope>
    <source>
        <strain evidence="4 5">DSM 15448</strain>
    </source>
</reference>
<evidence type="ECO:0000313" key="4">
    <source>
        <dbReference type="EMBL" id="MDQ0350714.1"/>
    </source>
</evidence>
<dbReference type="HAMAP" id="MF_01103">
    <property type="entry name" value="UPF0291"/>
    <property type="match status" value="1"/>
</dbReference>
<comment type="caution">
    <text evidence="4">The sequence shown here is derived from an EMBL/GenBank/DDBJ whole genome shotgun (WGS) entry which is preliminary data.</text>
</comment>
<organism evidence="4 5">
    <name type="scientific">Alkalibacillus filiformis</name>
    <dbReference type="NCBI Taxonomy" id="200990"/>
    <lineage>
        <taxon>Bacteria</taxon>
        <taxon>Bacillati</taxon>
        <taxon>Bacillota</taxon>
        <taxon>Bacilli</taxon>
        <taxon>Bacillales</taxon>
        <taxon>Bacillaceae</taxon>
        <taxon>Alkalibacillus</taxon>
    </lineage>
</organism>
<comment type="subcellular location">
    <subcellularLocation>
        <location evidence="2">Cytoplasm</location>
    </subcellularLocation>
</comment>
<gene>
    <name evidence="4" type="ORF">J2R98_000517</name>
</gene>
<dbReference type="EMBL" id="JAUSUP010000001">
    <property type="protein sequence ID" value="MDQ0350714.1"/>
    <property type="molecule type" value="Genomic_DNA"/>
</dbReference>